<reference evidence="1" key="1">
    <citation type="submission" date="2014-11" db="EMBL/GenBank/DDBJ databases">
        <authorList>
            <person name="Geib S."/>
        </authorList>
    </citation>
    <scope>NUCLEOTIDE SEQUENCE</scope>
</reference>
<dbReference type="InterPro" id="IPR010512">
    <property type="entry name" value="DUF1091"/>
</dbReference>
<accession>A0A0A1WQZ0</accession>
<organism evidence="1">
    <name type="scientific">Zeugodacus cucurbitae</name>
    <name type="common">Melon fruit fly</name>
    <name type="synonym">Bactrocera cucurbitae</name>
    <dbReference type="NCBI Taxonomy" id="28588"/>
    <lineage>
        <taxon>Eukaryota</taxon>
        <taxon>Metazoa</taxon>
        <taxon>Ecdysozoa</taxon>
        <taxon>Arthropoda</taxon>
        <taxon>Hexapoda</taxon>
        <taxon>Insecta</taxon>
        <taxon>Pterygota</taxon>
        <taxon>Neoptera</taxon>
        <taxon>Endopterygota</taxon>
        <taxon>Diptera</taxon>
        <taxon>Brachycera</taxon>
        <taxon>Muscomorpha</taxon>
        <taxon>Tephritoidea</taxon>
        <taxon>Tephritidae</taxon>
        <taxon>Zeugodacus</taxon>
        <taxon>Zeugodacus</taxon>
    </lineage>
</organism>
<sequence>MFKISKILAYVCIITIWAIPNCDLANVKLTYLRCKSIDKKLIGIPICITKPISRNITETSLHVTLARPVSDVAVRISFMKKSTDYSLYFGEKTYDACKFIGKRKLYPIADYLFGIIEDYTNLNHSCPYEGDVIVNRFRISTEKLTWLPMPEGEYAIYTYWTIAGKPSAEFNIFFSYT</sequence>
<proteinExistence type="predicted"/>
<dbReference type="SMART" id="SM00697">
    <property type="entry name" value="DM8"/>
    <property type="match status" value="1"/>
</dbReference>
<reference evidence="1" key="2">
    <citation type="journal article" date="2015" name="Gigascience">
        <title>Reconstructing a comprehensive transcriptome assembly of a white-pupal translocated strain of the pest fruit fly Bactrocera cucurbitae.</title>
        <authorList>
            <person name="Sim S.B."/>
            <person name="Calla B."/>
            <person name="Hall B."/>
            <person name="DeRego T."/>
            <person name="Geib S.M."/>
        </authorList>
    </citation>
    <scope>NUCLEOTIDE SEQUENCE</scope>
</reference>
<dbReference type="EMBL" id="GBXI01013362">
    <property type="protein sequence ID" value="JAD00930.1"/>
    <property type="molecule type" value="Transcribed_RNA"/>
</dbReference>
<dbReference type="PANTHER" id="PTHR20898:SF0">
    <property type="entry name" value="DAEDALUS ON 3-RELATED"/>
    <property type="match status" value="1"/>
</dbReference>
<name>A0A0A1WQZ0_ZEUCU</name>
<dbReference type="PANTHER" id="PTHR20898">
    <property type="entry name" value="DAEDALUS ON 3-RELATED-RELATED"/>
    <property type="match status" value="1"/>
</dbReference>
<gene>
    <name evidence="1" type="primary">Mb1767</name>
    <name evidence="1" type="ORF">g.6117</name>
</gene>
<dbReference type="AlphaFoldDB" id="A0A0A1WQZ0"/>
<evidence type="ECO:0000313" key="1">
    <source>
        <dbReference type="EMBL" id="JAD00930.1"/>
    </source>
</evidence>
<dbReference type="Pfam" id="PF06477">
    <property type="entry name" value="DUF1091"/>
    <property type="match status" value="1"/>
</dbReference>
<protein>
    <submittedName>
        <fullName evidence="1">Uncharacterized protein Mb1767</fullName>
    </submittedName>
</protein>